<feature type="region of interest" description="Disordered" evidence="2">
    <location>
        <begin position="287"/>
        <end position="306"/>
    </location>
</feature>
<name>A0ABD5X8X3_9EURY</name>
<evidence type="ECO:0008006" key="5">
    <source>
        <dbReference type="Google" id="ProtNLM"/>
    </source>
</evidence>
<accession>A0ABD5X8X3</accession>
<evidence type="ECO:0000256" key="1">
    <source>
        <dbReference type="SAM" id="Coils"/>
    </source>
</evidence>
<protein>
    <recommendedName>
        <fullName evidence="5">DUF4129 domain-containing protein</fullName>
    </recommendedName>
</protein>
<evidence type="ECO:0000313" key="3">
    <source>
        <dbReference type="EMBL" id="MFC7126372.1"/>
    </source>
</evidence>
<dbReference type="Proteomes" id="UP001596414">
    <property type="component" value="Unassembled WGS sequence"/>
</dbReference>
<feature type="region of interest" description="Disordered" evidence="2">
    <location>
        <begin position="28"/>
        <end position="81"/>
    </location>
</feature>
<evidence type="ECO:0000313" key="4">
    <source>
        <dbReference type="Proteomes" id="UP001596414"/>
    </source>
</evidence>
<comment type="caution">
    <text evidence="3">The sequence shown here is derived from an EMBL/GenBank/DDBJ whole genome shotgun (WGS) entry which is preliminary data.</text>
</comment>
<dbReference type="AlphaFoldDB" id="A0ABD5X8X3"/>
<feature type="compositionally biased region" description="Basic and acidic residues" evidence="2">
    <location>
        <begin position="61"/>
        <end position="70"/>
    </location>
</feature>
<dbReference type="RefSeq" id="WP_267635928.1">
    <property type="nucleotide sequence ID" value="NZ_JAODIY010000001.1"/>
</dbReference>
<keyword evidence="1" id="KW-0175">Coiled coil</keyword>
<proteinExistence type="predicted"/>
<dbReference type="EMBL" id="JBHSZQ010000020">
    <property type="protein sequence ID" value="MFC7126372.1"/>
    <property type="molecule type" value="Genomic_DNA"/>
</dbReference>
<feature type="compositionally biased region" description="Basic and acidic residues" evidence="2">
    <location>
        <begin position="601"/>
        <end position="611"/>
    </location>
</feature>
<organism evidence="3 4">
    <name type="scientific">Halovenus rubra</name>
    <dbReference type="NCBI Taxonomy" id="869890"/>
    <lineage>
        <taxon>Archaea</taxon>
        <taxon>Methanobacteriati</taxon>
        <taxon>Methanobacteriota</taxon>
        <taxon>Stenosarchaea group</taxon>
        <taxon>Halobacteria</taxon>
        <taxon>Halobacteriales</taxon>
        <taxon>Haloarculaceae</taxon>
        <taxon>Halovenus</taxon>
    </lineage>
</organism>
<gene>
    <name evidence="3" type="ORF">ACFQJ7_10050</name>
</gene>
<evidence type="ECO:0000256" key="2">
    <source>
        <dbReference type="SAM" id="MobiDB-lite"/>
    </source>
</evidence>
<feature type="coiled-coil region" evidence="1">
    <location>
        <begin position="134"/>
        <end position="197"/>
    </location>
</feature>
<feature type="compositionally biased region" description="Polar residues" evidence="2">
    <location>
        <begin position="48"/>
        <end position="60"/>
    </location>
</feature>
<sequence>MKRLVVASLVIAVMVAGFPMVGSGDSGMATETDTAGEQSADLPGPSSAVLQLNDTDGSGNETERHRNPDDRDGEGDEGALGSWLSGRLADKLGGGAIQISEGQYELARNVLGDDYDKRLEQFIEVAGDAGNTTAEEKEETLRSARDKEEELIDLRQEFEETRAAYEEAVENGNTERARELARELVALADRIEDVSADLKELLAGVESITGEDLSEVQTTVEQLQNESTAEASEIATRVFESTELSVDIANERLSFLDPAVLTGQIQTVDGEPLADEEIRLTVGNKTHRVETGPDGEFSLEHRPTDLPLSTDTLPVAYVPEPNSIYLGDETNVDVTVMQVEPTLDVQSVPERVSFGETVTVSGDLSVEGIPVDGVPIAVTLGGERLGTIPVSDGSFERAIEIPASVPAGEQELSVSLPFAERALAGVEETQTVVIEETNTSLSVTATQLNGSALQVNGALTTSDGLGVGGQSVDITLDGERIGTVRTQSDGSFATIHPIMPDEGGEKVQVGTTFDGTGSNLRPSQADTIVTLELVAGPNEPGGSGGPGGSGSLVDDTSLLNVVGENALLAGAVLGAGVLGLVLIAARLSRRPDNDGPGGDGTIRDPEPSAERETNVLDSLFDHATTQLESGDAESAIEASYSAVRRQFEATIDTGQALTHWEFYRAYLDAGDKSEETGESDTEDALRDLTETYERAVYSPGTVQVDEAARTVERARRLCARTDGGVTPSEEKA</sequence>
<reference evidence="3 4" key="1">
    <citation type="journal article" date="2014" name="Int. J. Syst. Evol. Microbiol.">
        <title>Complete genome sequence of Corynebacterium casei LMG S-19264T (=DSM 44701T), isolated from a smear-ripened cheese.</title>
        <authorList>
            <consortium name="US DOE Joint Genome Institute (JGI-PGF)"/>
            <person name="Walter F."/>
            <person name="Albersmeier A."/>
            <person name="Kalinowski J."/>
            <person name="Ruckert C."/>
        </authorList>
    </citation>
    <scope>NUCLEOTIDE SEQUENCE [LARGE SCALE GENOMIC DNA]</scope>
    <source>
        <strain evidence="3 4">CGMCC 4.7215</strain>
    </source>
</reference>
<feature type="region of interest" description="Disordered" evidence="2">
    <location>
        <begin position="589"/>
        <end position="611"/>
    </location>
</feature>